<dbReference type="AlphaFoldDB" id="A0A835QMJ2"/>
<sequence length="149" mass="16506">MATIFGVADQQRQLAMMVLNQRQDEKEIEDGGLEGGEDAEVPEAGSTGATARLEDQLQITQIGVEGVAIICFWALTSRFPGGRHSGGPTRWFRGRSDLLLFKQAVYTPAAAEEEACCGQRKKSVWEKRYIDQREGMLGTPKDISKRCQK</sequence>
<name>A0A835QMJ2_VANPL</name>
<proteinExistence type="predicted"/>
<dbReference type="Proteomes" id="UP000639772">
    <property type="component" value="Unassembled WGS sequence"/>
</dbReference>
<organism evidence="1 2">
    <name type="scientific">Vanilla planifolia</name>
    <name type="common">Vanilla</name>
    <dbReference type="NCBI Taxonomy" id="51239"/>
    <lineage>
        <taxon>Eukaryota</taxon>
        <taxon>Viridiplantae</taxon>
        <taxon>Streptophyta</taxon>
        <taxon>Embryophyta</taxon>
        <taxon>Tracheophyta</taxon>
        <taxon>Spermatophyta</taxon>
        <taxon>Magnoliopsida</taxon>
        <taxon>Liliopsida</taxon>
        <taxon>Asparagales</taxon>
        <taxon>Orchidaceae</taxon>
        <taxon>Vanilloideae</taxon>
        <taxon>Vanilleae</taxon>
        <taxon>Vanilla</taxon>
    </lineage>
</organism>
<gene>
    <name evidence="1" type="ORF">HPP92_017015</name>
</gene>
<protein>
    <submittedName>
        <fullName evidence="1">Uncharacterized protein</fullName>
    </submittedName>
</protein>
<accession>A0A835QMJ2</accession>
<evidence type="ECO:0000313" key="1">
    <source>
        <dbReference type="EMBL" id="KAG0472469.1"/>
    </source>
</evidence>
<dbReference type="EMBL" id="JADCNM010000008">
    <property type="protein sequence ID" value="KAG0472469.1"/>
    <property type="molecule type" value="Genomic_DNA"/>
</dbReference>
<evidence type="ECO:0000313" key="2">
    <source>
        <dbReference type="Proteomes" id="UP000639772"/>
    </source>
</evidence>
<reference evidence="1 2" key="1">
    <citation type="journal article" date="2020" name="Nat. Food">
        <title>A phased Vanilla planifolia genome enables genetic improvement of flavour and production.</title>
        <authorList>
            <person name="Hasing T."/>
            <person name="Tang H."/>
            <person name="Brym M."/>
            <person name="Khazi F."/>
            <person name="Huang T."/>
            <person name="Chambers A.H."/>
        </authorList>
    </citation>
    <scope>NUCLEOTIDE SEQUENCE [LARGE SCALE GENOMIC DNA]</scope>
    <source>
        <tissue evidence="1">Leaf</tissue>
    </source>
</reference>
<comment type="caution">
    <text evidence="1">The sequence shown here is derived from an EMBL/GenBank/DDBJ whole genome shotgun (WGS) entry which is preliminary data.</text>
</comment>